<evidence type="ECO:0000313" key="1">
    <source>
        <dbReference type="EMBL" id="RQW71538.1"/>
    </source>
</evidence>
<reference evidence="1 2" key="1">
    <citation type="journal article" date="2013" name="J. Microbiol.">
        <title>Lysinibacillus chungkukjangi sp. nov., isolated from Chungkukjang, Korean fermented soybean food.</title>
        <authorList>
            <person name="Kim S.J."/>
            <person name="Jang Y.H."/>
            <person name="Hamada M."/>
            <person name="Ahn J.H."/>
            <person name="Weon H.Y."/>
            <person name="Suzuki K."/>
            <person name="Whang K.S."/>
            <person name="Kwon S.W."/>
        </authorList>
    </citation>
    <scope>NUCLEOTIDE SEQUENCE [LARGE SCALE GENOMIC DNA]</scope>
    <source>
        <strain evidence="1 2">MCCC 1A12701</strain>
    </source>
</reference>
<accession>A0A3N9U4I9</accession>
<comment type="caution">
    <text evidence="1">The sequence shown here is derived from an EMBL/GenBank/DDBJ whole genome shotgun (WGS) entry which is preliminary data.</text>
</comment>
<keyword evidence="2" id="KW-1185">Reference proteome</keyword>
<organism evidence="1 2">
    <name type="scientific">Lysinibacillus composti</name>
    <dbReference type="NCBI Taxonomy" id="720633"/>
    <lineage>
        <taxon>Bacteria</taxon>
        <taxon>Bacillati</taxon>
        <taxon>Bacillota</taxon>
        <taxon>Bacilli</taxon>
        <taxon>Bacillales</taxon>
        <taxon>Bacillaceae</taxon>
        <taxon>Lysinibacillus</taxon>
    </lineage>
</organism>
<dbReference type="Gene3D" id="3.40.50.1240">
    <property type="entry name" value="Phosphoglycerate mutase-like"/>
    <property type="match status" value="1"/>
</dbReference>
<dbReference type="Proteomes" id="UP000274033">
    <property type="component" value="Unassembled WGS sequence"/>
</dbReference>
<gene>
    <name evidence="1" type="ORF">EBB45_18985</name>
</gene>
<dbReference type="AlphaFoldDB" id="A0A3N9U4I9"/>
<dbReference type="EMBL" id="RRCT01000032">
    <property type="protein sequence ID" value="RQW71538.1"/>
    <property type="molecule type" value="Genomic_DNA"/>
</dbReference>
<dbReference type="SUPFAM" id="SSF53254">
    <property type="entry name" value="Phosphoglycerate mutase-like"/>
    <property type="match status" value="1"/>
</dbReference>
<dbReference type="CDD" id="cd07040">
    <property type="entry name" value="HP"/>
    <property type="match status" value="1"/>
</dbReference>
<sequence>MVVSLLEMLRSGGYILYARHGQANVGIDQPTVNFYDCATQRNLSEIGRNQAIYYGRIFRALQIPISFPVLTSPYCRTIETGALAFGSQNIQVDPFLMEIQNLNGNLSDPEKSRILNNLQSFLEVEPPNGTNRVIVAHSFPKGVGLGSIPYMGTVIVKPKGPGNGYEVIGRLSFSDFYKLATTK</sequence>
<evidence type="ECO:0000313" key="2">
    <source>
        <dbReference type="Proteomes" id="UP000274033"/>
    </source>
</evidence>
<proteinExistence type="predicted"/>
<name>A0A3N9U4I9_9BACI</name>
<dbReference type="InterPro" id="IPR029033">
    <property type="entry name" value="His_PPase_superfam"/>
</dbReference>
<dbReference type="OrthoDB" id="2237472at2"/>
<protein>
    <submittedName>
        <fullName evidence="1">Histidine phosphatase family protein</fullName>
    </submittedName>
</protein>